<dbReference type="Gene3D" id="3.30.950.30">
    <property type="entry name" value="Schlafen, AAA domain"/>
    <property type="match status" value="1"/>
</dbReference>
<organism evidence="3 4">
    <name type="scientific">Methanomethylophilus alvi</name>
    <dbReference type="NCBI Taxonomy" id="1291540"/>
    <lineage>
        <taxon>Archaea</taxon>
        <taxon>Methanobacteriati</taxon>
        <taxon>Thermoplasmatota</taxon>
        <taxon>Thermoplasmata</taxon>
        <taxon>Methanomassiliicoccales</taxon>
        <taxon>Methanomethylophilaceae</taxon>
        <taxon>Methanomethylophilus</taxon>
    </lineage>
</organism>
<evidence type="ECO:0000313" key="4">
    <source>
        <dbReference type="Proteomes" id="UP000273278"/>
    </source>
</evidence>
<feature type="transmembrane region" description="Helical" evidence="1">
    <location>
        <begin position="92"/>
        <end position="118"/>
    </location>
</feature>
<keyword evidence="1" id="KW-0472">Membrane</keyword>
<dbReference type="Pfam" id="PF04326">
    <property type="entry name" value="SLFN_AlbA_2"/>
    <property type="match status" value="1"/>
</dbReference>
<feature type="transmembrane region" description="Helical" evidence="1">
    <location>
        <begin position="67"/>
        <end position="86"/>
    </location>
</feature>
<dbReference type="EMBL" id="CP017686">
    <property type="protein sequence ID" value="AYQ54440.1"/>
    <property type="molecule type" value="Genomic_DNA"/>
</dbReference>
<dbReference type="RefSeq" id="WP_015504153.1">
    <property type="nucleotide sequence ID" value="NZ_CP017686.1"/>
</dbReference>
<dbReference type="GeneID" id="41321048"/>
<dbReference type="PANTHER" id="PTHR30595:SF6">
    <property type="entry name" value="SCHLAFEN ALBA-2 DOMAIN-CONTAINING PROTEIN"/>
    <property type="match status" value="1"/>
</dbReference>
<evidence type="ECO:0000256" key="1">
    <source>
        <dbReference type="SAM" id="Phobius"/>
    </source>
</evidence>
<dbReference type="Proteomes" id="UP000273278">
    <property type="component" value="Chromosome"/>
</dbReference>
<keyword evidence="1" id="KW-1133">Transmembrane helix</keyword>
<keyword evidence="1" id="KW-0812">Transmembrane</keyword>
<evidence type="ECO:0000259" key="2">
    <source>
        <dbReference type="Pfam" id="PF04326"/>
    </source>
</evidence>
<sequence length="387" mass="43374">MEESAKKNKRKPVNERAGYMILLVMALLFVVISFVMKEYEGMLVSVPTIIVVAVFLVRNGRFYVPPALIVLMSVVLLLFMIAKYSVKIQNELIFGGVADLMMGAFLGLIGLIVVYTMLRSMPNFDKDNAFFVSLSAFCIGVSLSVIILLLNYTIVSFQNESGLEYSAPFIAVREVLMVIAGSGFVNILFYLNRHNGLFKHTLEKFLSENADTLGIEDQEIRNIEKIIETRETSVIEFKSTIRTNLKTGEKDPRMEKAVLKTLVAFLNSKGGTLLIGVADDGTVIGVDEDSFENRDKMMLHLNNLIKTQIGGEFLPYITYRAFDMDGKTIIKIDCSRSESPVFLKEGKVETFFVRSGPSSIDLHGTDMLAYANHNFGSQLRKVYNKIK</sequence>
<proteinExistence type="predicted"/>
<protein>
    <recommendedName>
        <fullName evidence="2">Schlafen AlbA-2 domain-containing protein</fullName>
    </recommendedName>
</protein>
<evidence type="ECO:0000313" key="3">
    <source>
        <dbReference type="EMBL" id="AYQ54440.1"/>
    </source>
</evidence>
<dbReference type="OMA" id="NRHNGLF"/>
<dbReference type="InterPro" id="IPR007421">
    <property type="entry name" value="Schlafen_AlbA_2_dom"/>
</dbReference>
<feature type="transmembrane region" description="Helical" evidence="1">
    <location>
        <begin position="17"/>
        <end position="36"/>
    </location>
</feature>
<dbReference type="PANTHER" id="PTHR30595">
    <property type="entry name" value="GLPR-RELATED TRANSCRIPTIONAL REPRESSOR"/>
    <property type="match status" value="1"/>
</dbReference>
<name>A0A3G3IF27_9ARCH</name>
<reference evidence="3 4" key="1">
    <citation type="submission" date="2016-10" db="EMBL/GenBank/DDBJ databases">
        <title>Complete genome of the TMA-utilizing, human hosted archaeon Methanomethylophilus alvus Gen. nov, sp. nov., strain Mx-05, derived from a pure culture.</title>
        <authorList>
            <person name="Brugere J.-F."/>
            <person name="Ben Hania W."/>
            <person name="Chaudhary P.P."/>
            <person name="Gaci N."/>
            <person name="Borrel G."/>
            <person name="Cao Van Tuat L."/>
            <person name="Fardeau M.-L."/>
            <person name="Harris H.M.B."/>
            <person name="O'Toole P.W."/>
            <person name="Ollivier B."/>
        </authorList>
    </citation>
    <scope>NUCLEOTIDE SEQUENCE [LARGE SCALE GENOMIC DNA]</scope>
    <source>
        <strain evidence="3 4">Mx-05</strain>
    </source>
</reference>
<feature type="domain" description="Schlafen AlbA-2" evidence="2">
    <location>
        <begin position="231"/>
        <end position="360"/>
    </location>
</feature>
<feature type="transmembrane region" description="Helical" evidence="1">
    <location>
        <begin position="42"/>
        <end position="60"/>
    </location>
</feature>
<dbReference type="AlphaFoldDB" id="A0A3G3IF27"/>
<feature type="transmembrane region" description="Helical" evidence="1">
    <location>
        <begin position="130"/>
        <end position="150"/>
    </location>
</feature>
<gene>
    <name evidence="3" type="ORF">BKD89_01225</name>
</gene>
<dbReference type="InterPro" id="IPR038461">
    <property type="entry name" value="Schlafen_AlbA_2_dom_sf"/>
</dbReference>
<feature type="transmembrane region" description="Helical" evidence="1">
    <location>
        <begin position="170"/>
        <end position="191"/>
    </location>
</feature>
<accession>A0A3G3IF27</accession>